<protein>
    <recommendedName>
        <fullName evidence="4">Pre-mRNA-splicing factor CWC21</fullName>
    </recommendedName>
</protein>
<sequence>MKYNGVGLQSAKGSSTSGHVTKALSAQKKDANSHKNYYKRKQLEGKFINQTRKEGPEKRKDVLKDNVIEQRSLREAHSAKLATKNSTNTFVEDTYNDAKPKRVLDIHDLLALKENKQMDAVPSHNKSITASATQENQQVLKSKPKAHNKATIKREKTIYDD</sequence>
<dbReference type="EMBL" id="LPNM01000009">
    <property type="protein sequence ID" value="OEJ82989.1"/>
    <property type="molecule type" value="Genomic_DNA"/>
</dbReference>
<evidence type="ECO:0000313" key="2">
    <source>
        <dbReference type="EMBL" id="OEJ82989.1"/>
    </source>
</evidence>
<feature type="compositionally biased region" description="Polar residues" evidence="1">
    <location>
        <begin position="124"/>
        <end position="140"/>
    </location>
</feature>
<proteinExistence type="predicted"/>
<feature type="compositionally biased region" description="Basic and acidic residues" evidence="1">
    <location>
        <begin position="152"/>
        <end position="161"/>
    </location>
</feature>
<reference evidence="3" key="1">
    <citation type="journal article" date="2016" name="Genome Announc.">
        <title>Genome sequences of three species of Hanseniaspora isolated from spontaneous wine fermentations.</title>
        <authorList>
            <person name="Sternes P.R."/>
            <person name="Lee D."/>
            <person name="Kutyna D.R."/>
            <person name="Borneman A.R."/>
        </authorList>
    </citation>
    <scope>NUCLEOTIDE SEQUENCE [LARGE SCALE GENOMIC DNA]</scope>
    <source>
        <strain evidence="3">AWRI3579</strain>
    </source>
</reference>
<evidence type="ECO:0000313" key="3">
    <source>
        <dbReference type="Proteomes" id="UP000095728"/>
    </source>
</evidence>
<dbReference type="AlphaFoldDB" id="A0A1E5R7V1"/>
<dbReference type="InParanoid" id="A0A1E5R7V1"/>
<accession>A0A1E5R7V1</accession>
<comment type="caution">
    <text evidence="2">The sequence shown here is derived from an EMBL/GenBank/DDBJ whole genome shotgun (WGS) entry which is preliminary data.</text>
</comment>
<gene>
    <name evidence="2" type="ORF">AWRI3579_g3255</name>
</gene>
<evidence type="ECO:0008006" key="4">
    <source>
        <dbReference type="Google" id="ProtNLM"/>
    </source>
</evidence>
<name>A0A1E5R7V1_9ASCO</name>
<dbReference type="OrthoDB" id="4096883at2759"/>
<feature type="region of interest" description="Disordered" evidence="1">
    <location>
        <begin position="117"/>
        <end position="161"/>
    </location>
</feature>
<evidence type="ECO:0000256" key="1">
    <source>
        <dbReference type="SAM" id="MobiDB-lite"/>
    </source>
</evidence>
<keyword evidence="3" id="KW-1185">Reference proteome</keyword>
<feature type="compositionally biased region" description="Basic residues" evidence="1">
    <location>
        <begin position="142"/>
        <end position="151"/>
    </location>
</feature>
<dbReference type="Proteomes" id="UP000095728">
    <property type="component" value="Unassembled WGS sequence"/>
</dbReference>
<dbReference type="FunCoup" id="A0A1E5R7V1">
    <property type="interactions" value="57"/>
</dbReference>
<organism evidence="2 3">
    <name type="scientific">Hanseniaspora osmophila</name>
    <dbReference type="NCBI Taxonomy" id="56408"/>
    <lineage>
        <taxon>Eukaryota</taxon>
        <taxon>Fungi</taxon>
        <taxon>Dikarya</taxon>
        <taxon>Ascomycota</taxon>
        <taxon>Saccharomycotina</taxon>
        <taxon>Saccharomycetes</taxon>
        <taxon>Saccharomycodales</taxon>
        <taxon>Saccharomycodaceae</taxon>
        <taxon>Hanseniaspora</taxon>
    </lineage>
</organism>
<feature type="region of interest" description="Disordered" evidence="1">
    <location>
        <begin position="1"/>
        <end position="59"/>
    </location>
</feature>